<dbReference type="CDD" id="cd02883">
    <property type="entry name" value="NUDIX_Hydrolase"/>
    <property type="match status" value="1"/>
</dbReference>
<dbReference type="Pfam" id="PF00293">
    <property type="entry name" value="NUDIX"/>
    <property type="match status" value="1"/>
</dbReference>
<dbReference type="PROSITE" id="PS00893">
    <property type="entry name" value="NUDIX_BOX"/>
    <property type="match status" value="1"/>
</dbReference>
<comment type="caution">
    <text evidence="2">The sequence shown here is derived from an EMBL/GenBank/DDBJ whole genome shotgun (WGS) entry which is preliminary data.</text>
</comment>
<keyword evidence="2" id="KW-0378">Hydrolase</keyword>
<name>A0ABS6G4M6_9FIRM</name>
<dbReference type="PANTHER" id="PTHR22769">
    <property type="entry name" value="MUTT/NUDIX HYDROLASE"/>
    <property type="match status" value="1"/>
</dbReference>
<dbReference type="GO" id="GO:0016787">
    <property type="term" value="F:hydrolase activity"/>
    <property type="evidence" value="ECO:0007669"/>
    <property type="project" value="UniProtKB-KW"/>
</dbReference>
<proteinExistence type="predicted"/>
<dbReference type="RefSeq" id="WP_216416003.1">
    <property type="nucleotide sequence ID" value="NZ_JAHLQK010000003.1"/>
</dbReference>
<accession>A0ABS6G4M6</accession>
<gene>
    <name evidence="2" type="ORF">KQI88_07820</name>
</gene>
<evidence type="ECO:0000259" key="1">
    <source>
        <dbReference type="PROSITE" id="PS51462"/>
    </source>
</evidence>
<sequence>MILVVSCVILNNGKVLMVQEGKNYIYGLWNFPSGRLENNERIVNAAIREVQEETGYKVTISGLTGIYNFFSETNAQVVMFNFVGEVVEGDLKYDNEEIINAKWFSINEISELNDKELRNCKLIRNIINDLEDKCIVPLDAIHDLL</sequence>
<dbReference type="EMBL" id="JAHLQK010000003">
    <property type="protein sequence ID" value="MBU5676321.1"/>
    <property type="molecule type" value="Genomic_DNA"/>
</dbReference>
<evidence type="ECO:0000313" key="2">
    <source>
        <dbReference type="EMBL" id="MBU5676321.1"/>
    </source>
</evidence>
<dbReference type="InterPro" id="IPR020084">
    <property type="entry name" value="NUDIX_hydrolase_CS"/>
</dbReference>
<dbReference type="PANTHER" id="PTHR22769:SF56">
    <property type="entry name" value="8-OXO-DGDP PHOSPHATASE NUDT18"/>
    <property type="match status" value="1"/>
</dbReference>
<protein>
    <submittedName>
        <fullName evidence="2">NUDIX hydrolase</fullName>
    </submittedName>
</protein>
<dbReference type="InterPro" id="IPR000086">
    <property type="entry name" value="NUDIX_hydrolase_dom"/>
</dbReference>
<reference evidence="2 3" key="1">
    <citation type="submission" date="2021-06" db="EMBL/GenBank/DDBJ databases">
        <authorList>
            <person name="Sun Q."/>
            <person name="Li D."/>
        </authorList>
    </citation>
    <scope>NUCLEOTIDE SEQUENCE [LARGE SCALE GENOMIC DNA]</scope>
    <source>
        <strain evidence="2 3">MSJ-5</strain>
    </source>
</reference>
<keyword evidence="3" id="KW-1185">Reference proteome</keyword>
<dbReference type="PROSITE" id="PS51462">
    <property type="entry name" value="NUDIX"/>
    <property type="match status" value="1"/>
</dbReference>
<evidence type="ECO:0000313" key="3">
    <source>
        <dbReference type="Proteomes" id="UP000779508"/>
    </source>
</evidence>
<organism evidence="2 3">
    <name type="scientific">Alkaliphilus flagellatus</name>
    <dbReference type="NCBI Taxonomy" id="2841507"/>
    <lineage>
        <taxon>Bacteria</taxon>
        <taxon>Bacillati</taxon>
        <taxon>Bacillota</taxon>
        <taxon>Clostridia</taxon>
        <taxon>Peptostreptococcales</taxon>
        <taxon>Natronincolaceae</taxon>
        <taxon>Alkaliphilus</taxon>
    </lineage>
</organism>
<feature type="domain" description="Nudix hydrolase" evidence="1">
    <location>
        <begin position="1"/>
        <end position="127"/>
    </location>
</feature>
<dbReference type="Proteomes" id="UP000779508">
    <property type="component" value="Unassembled WGS sequence"/>
</dbReference>